<reference key="2">
    <citation type="submission" date="2011-03" db="EMBL/GenBank/DDBJ databases">
        <title>Complete genome sequence of the thermoacidophilic crenarchaeon Thermoproteus uzoniensis 768-20.</title>
        <authorList>
            <person name="Mardanov A.V."/>
            <person name="Gumerov V.M."/>
            <person name="Beletsky A.V."/>
            <person name="Prokofeva M.I."/>
            <person name="Bonch-Osmolovskaya E.A."/>
            <person name="Ravin N.V."/>
            <person name="Skryabin K.G."/>
        </authorList>
    </citation>
    <scope>NUCLEOTIDE SEQUENCE</scope>
    <source>
        <strain>768-20</strain>
    </source>
</reference>
<keyword evidence="1" id="KW-0805">Transcription regulation</keyword>
<dbReference type="STRING" id="999630.TUZN_1638"/>
<dbReference type="InterPro" id="IPR036390">
    <property type="entry name" value="WH_DNA-bd_sf"/>
</dbReference>
<dbReference type="InterPro" id="IPR001845">
    <property type="entry name" value="HTH_ArsR_DNA-bd_dom"/>
</dbReference>
<dbReference type="GO" id="GO:0003700">
    <property type="term" value="F:DNA-binding transcription factor activity"/>
    <property type="evidence" value="ECO:0007669"/>
    <property type="project" value="InterPro"/>
</dbReference>
<feature type="domain" description="HTH arsR-type" evidence="4">
    <location>
        <begin position="1"/>
        <end position="86"/>
    </location>
</feature>
<dbReference type="SUPFAM" id="SSF46785">
    <property type="entry name" value="Winged helix' DNA-binding domain"/>
    <property type="match status" value="1"/>
</dbReference>
<gene>
    <name evidence="5" type="ordered locus">TUZN_1638</name>
</gene>
<dbReference type="GO" id="GO:0003677">
    <property type="term" value="F:DNA binding"/>
    <property type="evidence" value="ECO:0007669"/>
    <property type="project" value="UniProtKB-KW"/>
</dbReference>
<evidence type="ECO:0000313" key="6">
    <source>
        <dbReference type="Proteomes" id="UP000008138"/>
    </source>
</evidence>
<organism evidence="5 6">
    <name type="scientific">Thermoproteus uzoniensis (strain 768-20)</name>
    <dbReference type="NCBI Taxonomy" id="999630"/>
    <lineage>
        <taxon>Archaea</taxon>
        <taxon>Thermoproteota</taxon>
        <taxon>Thermoprotei</taxon>
        <taxon>Thermoproteales</taxon>
        <taxon>Thermoproteaceae</taxon>
        <taxon>Thermoproteus</taxon>
    </lineage>
</organism>
<accession>F2L2Y5</accession>
<evidence type="ECO:0000256" key="1">
    <source>
        <dbReference type="ARBA" id="ARBA00023015"/>
    </source>
</evidence>
<sequence length="86" mass="9907">MDIDFVLGAKSRVRIIRELYNLSEINTTDLARRLGINYSLLEEHLKVLKEAGIVEEHRIGRIRLVSLRKEPKILQLAKILAELATE</sequence>
<dbReference type="GeneID" id="10361157"/>
<evidence type="ECO:0000313" key="5">
    <source>
        <dbReference type="EMBL" id="AEA13104.1"/>
    </source>
</evidence>
<dbReference type="eggNOG" id="arCOG04056">
    <property type="taxonomic scope" value="Archaea"/>
</dbReference>
<keyword evidence="2" id="KW-0238">DNA-binding</keyword>
<dbReference type="EMBL" id="CP002590">
    <property type="protein sequence ID" value="AEA13104.1"/>
    <property type="molecule type" value="Genomic_DNA"/>
</dbReference>
<dbReference type="InterPro" id="IPR036388">
    <property type="entry name" value="WH-like_DNA-bd_sf"/>
</dbReference>
<dbReference type="Gene3D" id="1.10.10.10">
    <property type="entry name" value="Winged helix-like DNA-binding domain superfamily/Winged helix DNA-binding domain"/>
    <property type="match status" value="1"/>
</dbReference>
<dbReference type="HOGENOM" id="CLU_184944_1_0_2"/>
<dbReference type="AlphaFoldDB" id="F2L2Y5"/>
<dbReference type="PANTHER" id="PTHR33154:SF33">
    <property type="entry name" value="TRANSCRIPTIONAL REPRESSOR SDPR"/>
    <property type="match status" value="1"/>
</dbReference>
<proteinExistence type="predicted"/>
<dbReference type="Pfam" id="PF01022">
    <property type="entry name" value="HTH_5"/>
    <property type="match status" value="1"/>
</dbReference>
<name>F2L2Y5_THEU7</name>
<reference evidence="5 6" key="1">
    <citation type="journal article" date="2011" name="J. Bacteriol.">
        <title>Complete genome sequence of the thermoacidophilic crenarchaeon Thermoproteus uzoniensis 768-20.</title>
        <authorList>
            <person name="Mardanov A.V."/>
            <person name="Gumerov V.M."/>
            <person name="Beletsky A.V."/>
            <person name="Prokofeva M.I."/>
            <person name="Bonch-Osmolovskaya E.A."/>
            <person name="Ravin N.V."/>
            <person name="Skryabin K.G."/>
        </authorList>
    </citation>
    <scope>NUCLEOTIDE SEQUENCE [LARGE SCALE GENOMIC DNA]</scope>
    <source>
        <strain evidence="5 6">768-20</strain>
    </source>
</reference>
<protein>
    <submittedName>
        <fullName evidence="5">Regulatory protein, ArsR</fullName>
    </submittedName>
</protein>
<dbReference type="PANTHER" id="PTHR33154">
    <property type="entry name" value="TRANSCRIPTIONAL REGULATOR, ARSR FAMILY"/>
    <property type="match status" value="1"/>
</dbReference>
<keyword evidence="6" id="KW-1185">Reference proteome</keyword>
<dbReference type="RefSeq" id="WP_013680439.1">
    <property type="nucleotide sequence ID" value="NC_015315.1"/>
</dbReference>
<dbReference type="KEGG" id="tuz:TUZN_1638"/>
<evidence type="ECO:0000256" key="3">
    <source>
        <dbReference type="ARBA" id="ARBA00023163"/>
    </source>
</evidence>
<keyword evidence="3" id="KW-0804">Transcription</keyword>
<dbReference type="Proteomes" id="UP000008138">
    <property type="component" value="Chromosome"/>
</dbReference>
<dbReference type="SMART" id="SM00418">
    <property type="entry name" value="HTH_ARSR"/>
    <property type="match status" value="1"/>
</dbReference>
<dbReference type="InterPro" id="IPR051081">
    <property type="entry name" value="HTH_MetalResp_TranReg"/>
</dbReference>
<dbReference type="InterPro" id="IPR011991">
    <property type="entry name" value="ArsR-like_HTH"/>
</dbReference>
<evidence type="ECO:0000256" key="2">
    <source>
        <dbReference type="ARBA" id="ARBA00023125"/>
    </source>
</evidence>
<evidence type="ECO:0000259" key="4">
    <source>
        <dbReference type="PROSITE" id="PS50987"/>
    </source>
</evidence>
<dbReference type="CDD" id="cd00090">
    <property type="entry name" value="HTH_ARSR"/>
    <property type="match status" value="1"/>
</dbReference>
<dbReference type="PROSITE" id="PS50987">
    <property type="entry name" value="HTH_ARSR_2"/>
    <property type="match status" value="1"/>
</dbReference>